<reference evidence="8 9" key="1">
    <citation type="submission" date="2015-10" db="EMBL/GenBank/DDBJ databases">
        <authorList>
            <person name="Gilbert D.G."/>
        </authorList>
    </citation>
    <scope>NUCLEOTIDE SEQUENCE [LARGE SCALE GENOMIC DNA]</scope>
    <source>
        <strain evidence="8">COMA1</strain>
    </source>
</reference>
<keyword evidence="4" id="KW-0804">Transcription</keyword>
<dbReference type="GO" id="GO:0000160">
    <property type="term" value="P:phosphorelay signal transduction system"/>
    <property type="evidence" value="ECO:0007669"/>
    <property type="project" value="InterPro"/>
</dbReference>
<dbReference type="SUPFAM" id="SSF52172">
    <property type="entry name" value="CheY-like"/>
    <property type="match status" value="1"/>
</dbReference>
<dbReference type="CDD" id="cd17535">
    <property type="entry name" value="REC_NarL-like"/>
    <property type="match status" value="1"/>
</dbReference>
<dbReference type="Gene3D" id="3.40.50.2300">
    <property type="match status" value="1"/>
</dbReference>
<dbReference type="SMART" id="SM00448">
    <property type="entry name" value="REC"/>
    <property type="match status" value="1"/>
</dbReference>
<feature type="domain" description="HTH luxR-type" evidence="6">
    <location>
        <begin position="145"/>
        <end position="210"/>
    </location>
</feature>
<dbReference type="PROSITE" id="PS50110">
    <property type="entry name" value="RESPONSE_REGULATORY"/>
    <property type="match status" value="1"/>
</dbReference>
<feature type="domain" description="Response regulatory" evidence="7">
    <location>
        <begin position="6"/>
        <end position="122"/>
    </location>
</feature>
<dbReference type="PRINTS" id="PR00038">
    <property type="entry name" value="HTHLUXR"/>
</dbReference>
<dbReference type="STRING" id="1742972.COMA1_11533"/>
<dbReference type="Proteomes" id="UP000199032">
    <property type="component" value="Unassembled WGS sequence"/>
</dbReference>
<dbReference type="PANTHER" id="PTHR43214:SF41">
    <property type="entry name" value="NITRATE_NITRITE RESPONSE REGULATOR PROTEIN NARP"/>
    <property type="match status" value="1"/>
</dbReference>
<gene>
    <name evidence="8" type="ORF">COMA1_11533</name>
</gene>
<dbReference type="InterPro" id="IPR000792">
    <property type="entry name" value="Tscrpt_reg_LuxR_C"/>
</dbReference>
<dbReference type="GO" id="GO:0006355">
    <property type="term" value="P:regulation of DNA-templated transcription"/>
    <property type="evidence" value="ECO:0007669"/>
    <property type="project" value="InterPro"/>
</dbReference>
<proteinExistence type="predicted"/>
<dbReference type="PROSITE" id="PS00622">
    <property type="entry name" value="HTH_LUXR_1"/>
    <property type="match status" value="1"/>
</dbReference>
<dbReference type="InterPro" id="IPR016032">
    <property type="entry name" value="Sig_transdc_resp-reg_C-effctor"/>
</dbReference>
<dbReference type="GO" id="GO:0003677">
    <property type="term" value="F:DNA binding"/>
    <property type="evidence" value="ECO:0007669"/>
    <property type="project" value="UniProtKB-KW"/>
</dbReference>
<evidence type="ECO:0000256" key="4">
    <source>
        <dbReference type="ARBA" id="ARBA00023163"/>
    </source>
</evidence>
<protein>
    <submittedName>
        <fullName evidence="8">Transcriptional regulator, LuxR family</fullName>
    </submittedName>
</protein>
<evidence type="ECO:0000259" key="6">
    <source>
        <dbReference type="PROSITE" id="PS50043"/>
    </source>
</evidence>
<dbReference type="AlphaFoldDB" id="A0A0S4LG72"/>
<accession>A0A0S4LG72</accession>
<dbReference type="Pfam" id="PF00072">
    <property type="entry name" value="Response_reg"/>
    <property type="match status" value="1"/>
</dbReference>
<organism evidence="8 9">
    <name type="scientific">Candidatus Nitrospira nitrosa</name>
    <dbReference type="NCBI Taxonomy" id="1742972"/>
    <lineage>
        <taxon>Bacteria</taxon>
        <taxon>Pseudomonadati</taxon>
        <taxon>Nitrospirota</taxon>
        <taxon>Nitrospiria</taxon>
        <taxon>Nitrospirales</taxon>
        <taxon>Nitrospiraceae</taxon>
        <taxon>Nitrospira</taxon>
    </lineage>
</organism>
<keyword evidence="2" id="KW-0805">Transcription regulation</keyword>
<dbReference type="SUPFAM" id="SSF46894">
    <property type="entry name" value="C-terminal effector domain of the bipartite response regulators"/>
    <property type="match status" value="1"/>
</dbReference>
<keyword evidence="1 5" id="KW-0597">Phosphoprotein</keyword>
<sequence length="213" mass="23552">MGRPRKCLVVDDHPLIRKGIKDLLVEEGLCQAVVESASAEAALEAVRREPWDLIVLDMALPDKHGLAVLKEIKLLRPTVPVLMLSLYPEREFALRAIKAGASGYLTKDRAPSDLLTAVKAVLEGQRYVTASLANQLADHLETGQPISQHARLSDREMEVLRLLGQGKTVSAIANDMALSVKTVSTYRGRLLEKLYLRTTADLVRYAIEHHLTT</sequence>
<dbReference type="InterPro" id="IPR011006">
    <property type="entry name" value="CheY-like_superfamily"/>
</dbReference>
<evidence type="ECO:0000256" key="2">
    <source>
        <dbReference type="ARBA" id="ARBA00023015"/>
    </source>
</evidence>
<name>A0A0S4LG72_9BACT</name>
<evidence type="ECO:0000256" key="5">
    <source>
        <dbReference type="PROSITE-ProRule" id="PRU00169"/>
    </source>
</evidence>
<dbReference type="PROSITE" id="PS50043">
    <property type="entry name" value="HTH_LUXR_2"/>
    <property type="match status" value="1"/>
</dbReference>
<dbReference type="InterPro" id="IPR001789">
    <property type="entry name" value="Sig_transdc_resp-reg_receiver"/>
</dbReference>
<evidence type="ECO:0000259" key="7">
    <source>
        <dbReference type="PROSITE" id="PS50110"/>
    </source>
</evidence>
<keyword evidence="3" id="KW-0238">DNA-binding</keyword>
<dbReference type="PANTHER" id="PTHR43214">
    <property type="entry name" value="TWO-COMPONENT RESPONSE REGULATOR"/>
    <property type="match status" value="1"/>
</dbReference>
<dbReference type="InterPro" id="IPR039420">
    <property type="entry name" value="WalR-like"/>
</dbReference>
<dbReference type="SMART" id="SM00421">
    <property type="entry name" value="HTH_LUXR"/>
    <property type="match status" value="1"/>
</dbReference>
<dbReference type="Pfam" id="PF00196">
    <property type="entry name" value="GerE"/>
    <property type="match status" value="1"/>
</dbReference>
<dbReference type="RefSeq" id="WP_090745911.1">
    <property type="nucleotide sequence ID" value="NZ_CZQA01000001.1"/>
</dbReference>
<dbReference type="CDD" id="cd06170">
    <property type="entry name" value="LuxR_C_like"/>
    <property type="match status" value="1"/>
</dbReference>
<evidence type="ECO:0000313" key="8">
    <source>
        <dbReference type="EMBL" id="CUS34130.1"/>
    </source>
</evidence>
<keyword evidence="9" id="KW-1185">Reference proteome</keyword>
<evidence type="ECO:0000313" key="9">
    <source>
        <dbReference type="Proteomes" id="UP000199032"/>
    </source>
</evidence>
<evidence type="ECO:0000256" key="1">
    <source>
        <dbReference type="ARBA" id="ARBA00022553"/>
    </source>
</evidence>
<dbReference type="InterPro" id="IPR058245">
    <property type="entry name" value="NreC/VraR/RcsB-like_REC"/>
</dbReference>
<evidence type="ECO:0000256" key="3">
    <source>
        <dbReference type="ARBA" id="ARBA00023125"/>
    </source>
</evidence>
<feature type="modified residue" description="4-aspartylphosphate" evidence="5">
    <location>
        <position position="57"/>
    </location>
</feature>
<dbReference type="EMBL" id="CZQA01000001">
    <property type="protein sequence ID" value="CUS34130.1"/>
    <property type="molecule type" value="Genomic_DNA"/>
</dbReference>
<dbReference type="OrthoDB" id="9780593at2"/>